<dbReference type="PROSITE" id="PS51257">
    <property type="entry name" value="PROKAR_LIPOPROTEIN"/>
    <property type="match status" value="1"/>
</dbReference>
<dbReference type="InterPro" id="IPR018313">
    <property type="entry name" value="SBP_3_CS"/>
</dbReference>
<dbReference type="Gene3D" id="3.40.190.10">
    <property type="entry name" value="Periplasmic binding protein-like II"/>
    <property type="match status" value="2"/>
</dbReference>
<keyword evidence="7" id="KW-1185">Reference proteome</keyword>
<dbReference type="PANTHER" id="PTHR35936">
    <property type="entry name" value="MEMBRANE-BOUND LYTIC MUREIN TRANSGLYCOSYLASE F"/>
    <property type="match status" value="1"/>
</dbReference>
<comment type="similarity">
    <text evidence="2 4">Belongs to the bacterial solute-binding protein 3 family.</text>
</comment>
<evidence type="ECO:0000259" key="5">
    <source>
        <dbReference type="SMART" id="SM00062"/>
    </source>
</evidence>
<protein>
    <submittedName>
        <fullName evidence="6">ABC transporter substrate-binding protein</fullName>
    </submittedName>
</protein>
<keyword evidence="3" id="KW-0732">Signal</keyword>
<dbReference type="AlphaFoldDB" id="A0A934M7N6"/>
<dbReference type="CDD" id="cd01004">
    <property type="entry name" value="PBP2_MidA_like"/>
    <property type="match status" value="1"/>
</dbReference>
<evidence type="ECO:0000256" key="4">
    <source>
        <dbReference type="RuleBase" id="RU003744"/>
    </source>
</evidence>
<evidence type="ECO:0000256" key="1">
    <source>
        <dbReference type="ARBA" id="ARBA00004196"/>
    </source>
</evidence>
<feature type="domain" description="Solute-binding protein family 3/N-terminal" evidence="5">
    <location>
        <begin position="65"/>
        <end position="290"/>
    </location>
</feature>
<organism evidence="6 7">
    <name type="scientific">Corynebacterium meridianum</name>
    <dbReference type="NCBI Taxonomy" id="2765363"/>
    <lineage>
        <taxon>Bacteria</taxon>
        <taxon>Bacillati</taxon>
        <taxon>Actinomycetota</taxon>
        <taxon>Actinomycetes</taxon>
        <taxon>Mycobacteriales</taxon>
        <taxon>Corynebacteriaceae</taxon>
        <taxon>Corynebacterium</taxon>
    </lineage>
</organism>
<dbReference type="InterPro" id="IPR001638">
    <property type="entry name" value="Solute-binding_3/MltF_N"/>
</dbReference>
<comment type="caution">
    <text evidence="6">The sequence shown here is derived from an EMBL/GenBank/DDBJ whole genome shotgun (WGS) entry which is preliminary data.</text>
</comment>
<comment type="subcellular location">
    <subcellularLocation>
        <location evidence="1">Cell envelope</location>
    </subcellularLocation>
</comment>
<evidence type="ECO:0000313" key="6">
    <source>
        <dbReference type="EMBL" id="MBI8988205.1"/>
    </source>
</evidence>
<reference evidence="6" key="1">
    <citation type="submission" date="2020-12" db="EMBL/GenBank/DDBJ databases">
        <title>Genome public.</title>
        <authorList>
            <person name="Sun Q."/>
        </authorList>
    </citation>
    <scope>NUCLEOTIDE SEQUENCE</scope>
    <source>
        <strain evidence="6">CCM 8863</strain>
    </source>
</reference>
<evidence type="ECO:0000256" key="3">
    <source>
        <dbReference type="ARBA" id="ARBA00022729"/>
    </source>
</evidence>
<dbReference type="RefSeq" id="WP_198737271.1">
    <property type="nucleotide sequence ID" value="NZ_JAEIOS010000009.1"/>
</dbReference>
<name>A0A934M7N6_9CORY</name>
<dbReference type="EMBL" id="JAEIOS010000009">
    <property type="protein sequence ID" value="MBI8988205.1"/>
    <property type="molecule type" value="Genomic_DNA"/>
</dbReference>
<evidence type="ECO:0000313" key="7">
    <source>
        <dbReference type="Proteomes" id="UP000645966"/>
    </source>
</evidence>
<proteinExistence type="inferred from homology"/>
<dbReference type="PROSITE" id="PS01039">
    <property type="entry name" value="SBP_BACTERIAL_3"/>
    <property type="match status" value="1"/>
</dbReference>
<evidence type="ECO:0000256" key="2">
    <source>
        <dbReference type="ARBA" id="ARBA00010333"/>
    </source>
</evidence>
<gene>
    <name evidence="6" type="ORF">JDV75_00275</name>
</gene>
<accession>A0A934M7N6</accession>
<sequence length="305" mass="32173">MLFHFPRTGSTRSRLAVTLTASALALTACVTNEETGHPDGWEELDIATVPEIAAMVPPAIAADGTITIGTNVPYAPAEFKDSAGVIIGFDIDLARAVAQVMGLELEVADQDFSLILPSVSAGTVDFGASSFTDNEERRQSYDFVDYLYAGIQWSAQTGDPVDPDNACGLTVSVQRNTVSETDDINPKSEACVEAGMEPITKLAYDSADGAATALVLGRADAMSSDSPVADFAVARADGKIETTGDLFDAAPFGWPVPKQSSLGPALAAALQHLVETGDYERILGFWGIEHGLIETAQINGEPYRP</sequence>
<dbReference type="Pfam" id="PF00497">
    <property type="entry name" value="SBP_bac_3"/>
    <property type="match status" value="1"/>
</dbReference>
<dbReference type="PANTHER" id="PTHR35936:SF17">
    <property type="entry name" value="ARGININE-BINDING EXTRACELLULAR PROTEIN ARTP"/>
    <property type="match status" value="1"/>
</dbReference>
<dbReference type="SMART" id="SM00062">
    <property type="entry name" value="PBPb"/>
    <property type="match status" value="1"/>
</dbReference>
<dbReference type="Proteomes" id="UP000645966">
    <property type="component" value="Unassembled WGS sequence"/>
</dbReference>
<dbReference type="GO" id="GO:0030313">
    <property type="term" value="C:cell envelope"/>
    <property type="evidence" value="ECO:0007669"/>
    <property type="project" value="UniProtKB-SubCell"/>
</dbReference>
<dbReference type="SUPFAM" id="SSF53850">
    <property type="entry name" value="Periplasmic binding protein-like II"/>
    <property type="match status" value="1"/>
</dbReference>